<keyword evidence="3" id="KW-0411">Iron-sulfur</keyword>
<evidence type="ECO:0000313" key="6">
    <source>
        <dbReference type="EMBL" id="GEL02013.1"/>
    </source>
</evidence>
<dbReference type="SMART" id="SM00422">
    <property type="entry name" value="HTH_MERR"/>
    <property type="match status" value="1"/>
</dbReference>
<dbReference type="Pfam" id="PF13411">
    <property type="entry name" value="MerR_1"/>
    <property type="match status" value="1"/>
</dbReference>
<evidence type="ECO:0000313" key="7">
    <source>
        <dbReference type="Proteomes" id="UP000321405"/>
    </source>
</evidence>
<evidence type="ECO:0000256" key="1">
    <source>
        <dbReference type="ARBA" id="ARBA00022714"/>
    </source>
</evidence>
<dbReference type="RefSeq" id="WP_147093023.1">
    <property type="nucleotide sequence ID" value="NZ_BJVC01000002.1"/>
</dbReference>
<proteinExistence type="predicted"/>
<keyword evidence="1" id="KW-0001">2Fe-2S</keyword>
<dbReference type="NCBIfam" id="TIGR01950">
    <property type="entry name" value="SoxR"/>
    <property type="match status" value="1"/>
</dbReference>
<comment type="caution">
    <text evidence="6">The sequence shown here is derived from an EMBL/GenBank/DDBJ whole genome shotgun (WGS) entry which is preliminary data.</text>
</comment>
<dbReference type="InterPro" id="IPR047057">
    <property type="entry name" value="MerR_fam"/>
</dbReference>
<keyword evidence="4" id="KW-0238">DNA-binding</keyword>
<keyword evidence="7" id="KW-1185">Reference proteome</keyword>
<gene>
    <name evidence="6" type="primary">soxR</name>
    <name evidence="6" type="ORF">SSA02_11760</name>
</gene>
<dbReference type="PROSITE" id="PS50937">
    <property type="entry name" value="HTH_MERR_2"/>
    <property type="match status" value="1"/>
</dbReference>
<dbReference type="InterPro" id="IPR009061">
    <property type="entry name" value="DNA-bd_dom_put_sf"/>
</dbReference>
<dbReference type="PRINTS" id="PR00040">
    <property type="entry name" value="HTHMERR"/>
</dbReference>
<dbReference type="Gene3D" id="1.10.1660.10">
    <property type="match status" value="1"/>
</dbReference>
<evidence type="ECO:0000259" key="5">
    <source>
        <dbReference type="PROSITE" id="PS50937"/>
    </source>
</evidence>
<keyword evidence="1" id="KW-0479">Metal-binding</keyword>
<dbReference type="PANTHER" id="PTHR30204">
    <property type="entry name" value="REDOX-CYCLING DRUG-SENSING TRANSCRIPTIONAL ACTIVATOR SOXR"/>
    <property type="match status" value="1"/>
</dbReference>
<dbReference type="GO" id="GO:0003700">
    <property type="term" value="F:DNA-binding transcription factor activity"/>
    <property type="evidence" value="ECO:0007669"/>
    <property type="project" value="InterPro"/>
</dbReference>
<evidence type="ECO:0000256" key="3">
    <source>
        <dbReference type="ARBA" id="ARBA00023014"/>
    </source>
</evidence>
<feature type="domain" description="HTH merR-type" evidence="5">
    <location>
        <begin position="7"/>
        <end position="75"/>
    </location>
</feature>
<dbReference type="OrthoDB" id="9802944at2"/>
<dbReference type="AlphaFoldDB" id="A0A511BQ94"/>
<dbReference type="PANTHER" id="PTHR30204:SF0">
    <property type="entry name" value="REDOX-SENSITIVE TRANSCRIPTIONAL ACTIVATOR SOXR"/>
    <property type="match status" value="1"/>
</dbReference>
<dbReference type="GO" id="GO:0051537">
    <property type="term" value="F:2 iron, 2 sulfur cluster binding"/>
    <property type="evidence" value="ECO:0007669"/>
    <property type="project" value="UniProtKB-KW"/>
</dbReference>
<accession>A0A511BQ94</accession>
<protein>
    <submittedName>
        <fullName evidence="6">Transcriptional regulator</fullName>
    </submittedName>
</protein>
<dbReference type="Proteomes" id="UP000321405">
    <property type="component" value="Unassembled WGS sequence"/>
</dbReference>
<keyword evidence="2" id="KW-0408">Iron</keyword>
<dbReference type="PROSITE" id="PS00552">
    <property type="entry name" value="HTH_MERR_1"/>
    <property type="match status" value="1"/>
</dbReference>
<dbReference type="GO" id="GO:0003677">
    <property type="term" value="F:DNA binding"/>
    <property type="evidence" value="ECO:0007669"/>
    <property type="project" value="UniProtKB-KW"/>
</dbReference>
<reference evidence="6 7" key="1">
    <citation type="submission" date="2019-07" db="EMBL/GenBank/DDBJ databases">
        <title>Whole genome shotgun sequence of Swaminathania salitolerans NBRC 104436.</title>
        <authorList>
            <person name="Hosoyama A."/>
            <person name="Uohara A."/>
            <person name="Ohji S."/>
            <person name="Ichikawa N."/>
        </authorList>
    </citation>
    <scope>NUCLEOTIDE SEQUENCE [LARGE SCALE GENOMIC DNA]</scope>
    <source>
        <strain evidence="6 7">NBRC 104436</strain>
    </source>
</reference>
<sequence>MNRPASCLSIGEVSRRSGVAVSALHFYENKGLIASIRTNGNQRRFARDVLRRVALIRVSQKLGLPLAEIKVLLGRLPASGPVTPEDVKAMVASWTETLDARIRGLTGLRDHLDRCIGCGCLSRADCPLVNPEDRLAGEGDGAVILLREAGA</sequence>
<dbReference type="InterPro" id="IPR010211">
    <property type="entry name" value="Redox-sen_tscrpt-act_SoxR"/>
</dbReference>
<dbReference type="EMBL" id="BJVC01000002">
    <property type="protein sequence ID" value="GEL02013.1"/>
    <property type="molecule type" value="Genomic_DNA"/>
</dbReference>
<dbReference type="SUPFAM" id="SSF46955">
    <property type="entry name" value="Putative DNA-binding domain"/>
    <property type="match status" value="1"/>
</dbReference>
<organism evidence="6 7">
    <name type="scientific">Swaminathania salitolerans</name>
    <dbReference type="NCBI Taxonomy" id="182838"/>
    <lineage>
        <taxon>Bacteria</taxon>
        <taxon>Pseudomonadati</taxon>
        <taxon>Pseudomonadota</taxon>
        <taxon>Alphaproteobacteria</taxon>
        <taxon>Acetobacterales</taxon>
        <taxon>Acetobacteraceae</taxon>
        <taxon>Swaminathania</taxon>
    </lineage>
</organism>
<dbReference type="GO" id="GO:0006979">
    <property type="term" value="P:response to oxidative stress"/>
    <property type="evidence" value="ECO:0007669"/>
    <property type="project" value="InterPro"/>
</dbReference>
<dbReference type="InterPro" id="IPR000551">
    <property type="entry name" value="MerR-type_HTH_dom"/>
</dbReference>
<evidence type="ECO:0000256" key="4">
    <source>
        <dbReference type="ARBA" id="ARBA00023125"/>
    </source>
</evidence>
<name>A0A511BQ94_9PROT</name>
<evidence type="ECO:0000256" key="2">
    <source>
        <dbReference type="ARBA" id="ARBA00023004"/>
    </source>
</evidence>